<evidence type="ECO:0000313" key="3">
    <source>
        <dbReference type="EMBL" id="XDJ53508.1"/>
    </source>
</evidence>
<feature type="compositionally biased region" description="Polar residues" evidence="1">
    <location>
        <begin position="472"/>
        <end position="485"/>
    </location>
</feature>
<evidence type="ECO:0000313" key="6">
    <source>
        <dbReference type="EMBL" id="XDJ64932.1"/>
    </source>
</evidence>
<evidence type="ECO:0000313" key="7">
    <source>
        <dbReference type="EMBL" id="XDJ65508.1"/>
    </source>
</evidence>
<dbReference type="EMBL" id="CP158260">
    <property type="protein sequence ID" value="XDJ64932.1"/>
    <property type="molecule type" value="Genomic_DNA"/>
</dbReference>
<dbReference type="GeneID" id="93066424"/>
<evidence type="ECO:0000313" key="9">
    <source>
        <dbReference type="EMBL" id="XDJ81456.1"/>
    </source>
</evidence>
<evidence type="ECO:0000313" key="4">
    <source>
        <dbReference type="EMBL" id="XDJ56121.1"/>
    </source>
</evidence>
<feature type="region of interest" description="Disordered" evidence="1">
    <location>
        <begin position="471"/>
        <end position="494"/>
    </location>
</feature>
<evidence type="ECO:0000256" key="1">
    <source>
        <dbReference type="SAM" id="MobiDB-lite"/>
    </source>
</evidence>
<dbReference type="EMBL" id="CP158253">
    <property type="protein sequence ID" value="XDJ44658.1"/>
    <property type="molecule type" value="Genomic_DNA"/>
</dbReference>
<protein>
    <submittedName>
        <fullName evidence="3">Uncharacterized protein</fullName>
    </submittedName>
</protein>
<evidence type="ECO:0000313" key="2">
    <source>
        <dbReference type="EMBL" id="XDJ44658.1"/>
    </source>
</evidence>
<evidence type="ECO:0000313" key="8">
    <source>
        <dbReference type="EMBL" id="XDJ73629.1"/>
    </source>
</evidence>
<dbReference type="EMBL" id="CP158268">
    <property type="protein sequence ID" value="XDJ84412.1"/>
    <property type="molecule type" value="Genomic_DNA"/>
</dbReference>
<dbReference type="EMBL" id="CP158256">
    <property type="protein sequence ID" value="XDJ53508.1"/>
    <property type="molecule type" value="Genomic_DNA"/>
</dbReference>
<dbReference type="EMBL" id="CP158259">
    <property type="protein sequence ID" value="XDJ60452.1"/>
    <property type="molecule type" value="Genomic_DNA"/>
</dbReference>
<proteinExistence type="predicted"/>
<accession>A0AB39DHT8</accession>
<name>A0AB39DHT8_9BURK</name>
<organism evidence="3">
    <name type="scientific">Castellaniella ginsengisoli</name>
    <dbReference type="NCBI Taxonomy" id="546114"/>
    <lineage>
        <taxon>Bacteria</taxon>
        <taxon>Pseudomonadati</taxon>
        <taxon>Pseudomonadota</taxon>
        <taxon>Betaproteobacteria</taxon>
        <taxon>Burkholderiales</taxon>
        <taxon>Alcaligenaceae</taxon>
        <taxon>Castellaniella</taxon>
    </lineage>
</organism>
<dbReference type="KEGG" id="cgin:ABRZ00_02780"/>
<sequence>MNTDDPGVPAAPNTLSFEEHNMTISFNGQTLNQSRLDAIMQSNTAEEAQQRMGLFDKIKDWFRGGVEKAAIKEAFDLLKQPKIDMGDSANLAKQESLLHHFTLLRSATQAPFSDHYALQVDVDESARTWSYSMRIDENKIIQCQNLPIGNGYTLEAFKDAQMLMQLGSTLHKQTRTDPQPLLDRLQEQLTEMNAMHSGPHGAIGHNSARLEKLASIANTILKEYGTSPACSLDVSSSPAGLQASLSIGPTSIDTIPLNNREDLTDALILNQSITLGTLGLNLSSKDPDQAIMDAVQDMVDGEELQEAMRNQLNDPTFSHANFIRITTPDPETSGKHIFYATFRDPSNPERERTLEFSNRPGSNGELRGARLQDMLSNGRYDSLAGLIGQVHGTAEDAQVIYATNGARLMLTATTMMLKSEATGTHELFKDDSEVDDYIRNLNTQFLGSMSIGKTHYAEVAARCEWPLWESDGGSTPSLTDTQSSPRVVPLDKMV</sequence>
<dbReference type="EMBL" id="CP158264">
    <property type="protein sequence ID" value="XDJ73629.1"/>
    <property type="molecule type" value="Genomic_DNA"/>
</dbReference>
<dbReference type="RefSeq" id="WP_368641220.1">
    <property type="nucleotide sequence ID" value="NZ_CP158253.1"/>
</dbReference>
<gene>
    <name evidence="7" type="ORF">ABRY91_08685</name>
    <name evidence="5" type="ORF">ABRY92_10675</name>
    <name evidence="9" type="ORF">ABRY96_06970</name>
    <name evidence="8" type="ORF">ABRY97_08285</name>
    <name evidence="4" type="ORF">ABRZ00_02780</name>
    <name evidence="3" type="ORF">ABRZ01_03140</name>
    <name evidence="2" type="ORF">ABRZ02_13595</name>
    <name evidence="6" type="ORF">ABRZ03_06320</name>
    <name evidence="10" type="ORF">ABRZ08_09210</name>
</gene>
<dbReference type="EMBL" id="CP158257">
    <property type="protein sequence ID" value="XDJ56121.1"/>
    <property type="molecule type" value="Genomic_DNA"/>
</dbReference>
<evidence type="ECO:0000313" key="5">
    <source>
        <dbReference type="EMBL" id="XDJ60452.1"/>
    </source>
</evidence>
<reference evidence="3" key="1">
    <citation type="submission" date="2024-05" db="EMBL/GenBank/DDBJ databases">
        <authorList>
            <person name="Luo Y.-C."/>
            <person name="Nicholds J."/>
            <person name="Mortimer T."/>
            <person name="Maboni G."/>
        </authorList>
    </citation>
    <scope>NUCLEOTIDE SEQUENCE</scope>
    <source>
        <strain evidence="10">140124</strain>
        <strain evidence="9">143751</strain>
        <strain evidence="8">143811</strain>
        <strain evidence="7">145849</strain>
        <strain evidence="6">145850</strain>
        <strain evidence="5">145852</strain>
        <strain evidence="4">150221</strain>
        <strain evidence="3">150964</strain>
        <strain evidence="2">153271</strain>
    </source>
</reference>
<dbReference type="AlphaFoldDB" id="A0AB39DHT8"/>
<dbReference type="EMBL" id="CP158261">
    <property type="protein sequence ID" value="XDJ65508.1"/>
    <property type="molecule type" value="Genomic_DNA"/>
</dbReference>
<evidence type="ECO:0000313" key="10">
    <source>
        <dbReference type="EMBL" id="XDJ84412.1"/>
    </source>
</evidence>
<dbReference type="EMBL" id="CP158266">
    <property type="protein sequence ID" value="XDJ81456.1"/>
    <property type="molecule type" value="Genomic_DNA"/>
</dbReference>